<feature type="domain" description="G-protein coupled receptors family 1 profile" evidence="10">
    <location>
        <begin position="73"/>
        <end position="310"/>
    </location>
</feature>
<comment type="subcellular location">
    <subcellularLocation>
        <location evidence="1">Membrane</location>
    </subcellularLocation>
</comment>
<organism evidence="11 12">
    <name type="scientific">Oryzias javanicus</name>
    <name type="common">Javanese ricefish</name>
    <name type="synonym">Aplocheilus javanicus</name>
    <dbReference type="NCBI Taxonomy" id="123683"/>
    <lineage>
        <taxon>Eukaryota</taxon>
        <taxon>Metazoa</taxon>
        <taxon>Chordata</taxon>
        <taxon>Craniata</taxon>
        <taxon>Vertebrata</taxon>
        <taxon>Euteleostomi</taxon>
        <taxon>Actinopterygii</taxon>
        <taxon>Neopterygii</taxon>
        <taxon>Teleostei</taxon>
        <taxon>Neoteleostei</taxon>
        <taxon>Acanthomorphata</taxon>
        <taxon>Ovalentaria</taxon>
        <taxon>Atherinomorphae</taxon>
        <taxon>Beloniformes</taxon>
        <taxon>Adrianichthyidae</taxon>
        <taxon>Oryziinae</taxon>
        <taxon>Oryzias</taxon>
    </lineage>
</organism>
<name>A0A437CCI1_ORYJA</name>
<dbReference type="PANTHER" id="PTHR10489">
    <property type="entry name" value="CELL ADHESION MOLECULE"/>
    <property type="match status" value="1"/>
</dbReference>
<evidence type="ECO:0000256" key="2">
    <source>
        <dbReference type="ARBA" id="ARBA00022692"/>
    </source>
</evidence>
<keyword evidence="12" id="KW-1185">Reference proteome</keyword>
<evidence type="ECO:0000256" key="1">
    <source>
        <dbReference type="ARBA" id="ARBA00004370"/>
    </source>
</evidence>
<dbReference type="GO" id="GO:0019957">
    <property type="term" value="F:C-C chemokine binding"/>
    <property type="evidence" value="ECO:0007669"/>
    <property type="project" value="TreeGrafter"/>
</dbReference>
<evidence type="ECO:0000256" key="9">
    <source>
        <dbReference type="SAM" id="Phobius"/>
    </source>
</evidence>
<evidence type="ECO:0000313" key="11">
    <source>
        <dbReference type="EMBL" id="RVE60051.1"/>
    </source>
</evidence>
<evidence type="ECO:0000313" key="12">
    <source>
        <dbReference type="Proteomes" id="UP000283210"/>
    </source>
</evidence>
<dbReference type="GO" id="GO:0060326">
    <property type="term" value="P:cell chemotaxis"/>
    <property type="evidence" value="ECO:0007669"/>
    <property type="project" value="TreeGrafter"/>
</dbReference>
<evidence type="ECO:0000259" key="10">
    <source>
        <dbReference type="PROSITE" id="PS50262"/>
    </source>
</evidence>
<protein>
    <recommendedName>
        <fullName evidence="10">G-protein coupled receptors family 1 profile domain-containing protein</fullName>
    </recommendedName>
</protein>
<dbReference type="EMBL" id="CM012455">
    <property type="protein sequence ID" value="RVE60051.1"/>
    <property type="molecule type" value="Genomic_DNA"/>
</dbReference>
<feature type="transmembrane region" description="Helical" evidence="9">
    <location>
        <begin position="211"/>
        <end position="235"/>
    </location>
</feature>
<reference evidence="11 12" key="2">
    <citation type="submission" date="2019-01" db="EMBL/GenBank/DDBJ databases">
        <title>A chromosome length genome reference of the Java medaka (oryzias javanicus).</title>
        <authorList>
            <person name="Herpin A."/>
            <person name="Takehana Y."/>
            <person name="Naruse K."/>
            <person name="Ansai S."/>
            <person name="Kawaguchi M."/>
        </authorList>
    </citation>
    <scope>NUCLEOTIDE SEQUENCE [LARGE SCALE GENOMIC DNA]</scope>
    <source>
        <strain evidence="11">RS831</strain>
        <tissue evidence="11">Whole body</tissue>
    </source>
</reference>
<accession>A0A437CCI1</accession>
<comment type="similarity">
    <text evidence="8">Belongs to the G-protein coupled receptor 1 family.</text>
</comment>
<dbReference type="Proteomes" id="UP000283210">
    <property type="component" value="Chromosome 19"/>
</dbReference>
<feature type="transmembrane region" description="Helical" evidence="9">
    <location>
        <begin position="176"/>
        <end position="199"/>
    </location>
</feature>
<dbReference type="GO" id="GO:0016493">
    <property type="term" value="F:C-C chemokine receptor activity"/>
    <property type="evidence" value="ECO:0007669"/>
    <property type="project" value="TreeGrafter"/>
</dbReference>
<evidence type="ECO:0000256" key="3">
    <source>
        <dbReference type="ARBA" id="ARBA00022989"/>
    </source>
</evidence>
<dbReference type="PROSITE" id="PS00237">
    <property type="entry name" value="G_PROTEIN_RECEP_F1_1"/>
    <property type="match status" value="1"/>
</dbReference>
<keyword evidence="4 8" id="KW-0297">G-protein coupled receptor</keyword>
<reference evidence="11 12" key="1">
    <citation type="submission" date="2018-11" db="EMBL/GenBank/DDBJ databases">
        <authorList>
            <person name="Lopez-Roques C."/>
            <person name="Donnadieu C."/>
            <person name="Bouchez O."/>
            <person name="Klopp C."/>
            <person name="Cabau C."/>
            <person name="Zahm M."/>
        </authorList>
    </citation>
    <scope>NUCLEOTIDE SEQUENCE [LARGE SCALE GENOMIC DNA]</scope>
    <source>
        <strain evidence="11">RS831</strain>
        <tissue evidence="11">Whole body</tissue>
    </source>
</reference>
<dbReference type="GO" id="GO:0007204">
    <property type="term" value="P:positive regulation of cytosolic calcium ion concentration"/>
    <property type="evidence" value="ECO:0007669"/>
    <property type="project" value="TreeGrafter"/>
</dbReference>
<dbReference type="InterPro" id="IPR017452">
    <property type="entry name" value="GPCR_Rhodpsn_7TM"/>
</dbReference>
<gene>
    <name evidence="11" type="ORF">OJAV_G00194330</name>
</gene>
<feature type="transmembrane region" description="Helical" evidence="9">
    <location>
        <begin position="57"/>
        <end position="84"/>
    </location>
</feature>
<dbReference type="GO" id="GO:0006955">
    <property type="term" value="P:immune response"/>
    <property type="evidence" value="ECO:0007669"/>
    <property type="project" value="TreeGrafter"/>
</dbReference>
<dbReference type="SUPFAM" id="SSF81321">
    <property type="entry name" value="Family A G protein-coupled receptor-like"/>
    <property type="match status" value="1"/>
</dbReference>
<keyword evidence="6 8" id="KW-0675">Receptor</keyword>
<dbReference type="PANTHER" id="PTHR10489:SF735">
    <property type="entry name" value="C-C CHEMOKINE RECEPTOR TYPE 10"/>
    <property type="match status" value="1"/>
</dbReference>
<feature type="transmembrane region" description="Helical" evidence="9">
    <location>
        <begin position="96"/>
        <end position="117"/>
    </location>
</feature>
<keyword evidence="2 8" id="KW-0812">Transmembrane</keyword>
<proteinExistence type="inferred from homology"/>
<dbReference type="InterPro" id="IPR050119">
    <property type="entry name" value="CCR1-9-like"/>
</dbReference>
<evidence type="ECO:0000256" key="7">
    <source>
        <dbReference type="ARBA" id="ARBA00023224"/>
    </source>
</evidence>
<dbReference type="PRINTS" id="PR00237">
    <property type="entry name" value="GPCRRHODOPSN"/>
</dbReference>
<feature type="transmembrane region" description="Helical" evidence="9">
    <location>
        <begin position="256"/>
        <end position="280"/>
    </location>
</feature>
<evidence type="ECO:0000256" key="5">
    <source>
        <dbReference type="ARBA" id="ARBA00023136"/>
    </source>
</evidence>
<keyword evidence="7 8" id="KW-0807">Transducer</keyword>
<dbReference type="GO" id="GO:0009897">
    <property type="term" value="C:external side of plasma membrane"/>
    <property type="evidence" value="ECO:0007669"/>
    <property type="project" value="TreeGrafter"/>
</dbReference>
<dbReference type="PROSITE" id="PS50262">
    <property type="entry name" value="G_PROTEIN_RECEP_F1_2"/>
    <property type="match status" value="1"/>
</dbReference>
<evidence type="ECO:0000256" key="4">
    <source>
        <dbReference type="ARBA" id="ARBA00023040"/>
    </source>
</evidence>
<sequence length="381" mass="43153">MTCGTLNSSATSAMDTMDYNDAYFTVNFTENETYTDILDLHSLWCELYPQQERIVNIFQTCAFCLIFLLGVTGNCLVIATFALYRRLRLRSTTDIFLFHLALADLLLLLMLPLKVAVTNSHNLPESFQKATRAFHAVNTYSGLLLLACISVDRYMVVVRAQEMLRLRNQIHTVGNLAAAGVWFLAVLLSLPEILFAWYYKRDCRACEQVKMVTKGILIAVFCLTLLIMVGCYTVIARVLCESPTHRRGKQWQRQRTLRLMVVLVLVFLAFQLPYTLVLFLQMARPHCQLMLEYTTCTLAYTRCCLNPILYALVGVRFRKDVSHLLQDAGCPCAPHRSLQTRSSISVSSPPRSTVTGFTPVSPCYSSSDAVHSIKFTFSEIK</sequence>
<evidence type="ECO:0000256" key="6">
    <source>
        <dbReference type="ARBA" id="ARBA00023170"/>
    </source>
</evidence>
<feature type="transmembrane region" description="Helical" evidence="9">
    <location>
        <begin position="137"/>
        <end position="156"/>
    </location>
</feature>
<keyword evidence="3 9" id="KW-1133">Transmembrane helix</keyword>
<dbReference type="Gene3D" id="1.20.1070.10">
    <property type="entry name" value="Rhodopsin 7-helix transmembrane proteins"/>
    <property type="match status" value="1"/>
</dbReference>
<dbReference type="InterPro" id="IPR000276">
    <property type="entry name" value="GPCR_Rhodpsn"/>
</dbReference>
<dbReference type="Pfam" id="PF00001">
    <property type="entry name" value="7tm_1"/>
    <property type="match status" value="1"/>
</dbReference>
<dbReference type="AlphaFoldDB" id="A0A437CCI1"/>
<evidence type="ECO:0000256" key="8">
    <source>
        <dbReference type="RuleBase" id="RU000688"/>
    </source>
</evidence>
<dbReference type="OrthoDB" id="8957211at2759"/>
<keyword evidence="5 9" id="KW-0472">Membrane</keyword>
<dbReference type="GO" id="GO:0019722">
    <property type="term" value="P:calcium-mediated signaling"/>
    <property type="evidence" value="ECO:0007669"/>
    <property type="project" value="TreeGrafter"/>
</dbReference>